<keyword evidence="1" id="KW-1133">Transmembrane helix</keyword>
<evidence type="ECO:0000313" key="2">
    <source>
        <dbReference type="EMBL" id="RNA37326.1"/>
    </source>
</evidence>
<protein>
    <submittedName>
        <fullName evidence="2">Chondroitin sulfate synthase 2</fullName>
    </submittedName>
</protein>
<reference evidence="2 3" key="1">
    <citation type="journal article" date="2018" name="Sci. Rep.">
        <title>Genomic signatures of local adaptation to the degree of environmental predictability in rotifers.</title>
        <authorList>
            <person name="Franch-Gras L."/>
            <person name="Hahn C."/>
            <person name="Garcia-Roger E.M."/>
            <person name="Carmona M.J."/>
            <person name="Serra M."/>
            <person name="Gomez A."/>
        </authorList>
    </citation>
    <scope>NUCLEOTIDE SEQUENCE [LARGE SCALE GENOMIC DNA]</scope>
    <source>
        <strain evidence="2">HYR1</strain>
    </source>
</reference>
<keyword evidence="1" id="KW-0472">Membrane</keyword>
<dbReference type="InterPro" id="IPR051227">
    <property type="entry name" value="CS_glycosyltransferase"/>
</dbReference>
<name>A0A3M7SNK2_BRAPC</name>
<dbReference type="Gene3D" id="3.90.550.50">
    <property type="match status" value="1"/>
</dbReference>
<accession>A0A3M7SNK2</accession>
<dbReference type="PANTHER" id="PTHR12369">
    <property type="entry name" value="CHONDROITIN SYNTHASE"/>
    <property type="match status" value="1"/>
</dbReference>
<comment type="caution">
    <text evidence="2">The sequence shown here is derived from an EMBL/GenBank/DDBJ whole genome shotgun (WGS) entry which is preliminary data.</text>
</comment>
<evidence type="ECO:0000256" key="1">
    <source>
        <dbReference type="SAM" id="Phobius"/>
    </source>
</evidence>
<organism evidence="2 3">
    <name type="scientific">Brachionus plicatilis</name>
    <name type="common">Marine rotifer</name>
    <name type="synonym">Brachionus muelleri</name>
    <dbReference type="NCBI Taxonomy" id="10195"/>
    <lineage>
        <taxon>Eukaryota</taxon>
        <taxon>Metazoa</taxon>
        <taxon>Spiralia</taxon>
        <taxon>Gnathifera</taxon>
        <taxon>Rotifera</taxon>
        <taxon>Eurotatoria</taxon>
        <taxon>Monogononta</taxon>
        <taxon>Pseudotrocha</taxon>
        <taxon>Ploima</taxon>
        <taxon>Brachionidae</taxon>
        <taxon>Brachionus</taxon>
    </lineage>
</organism>
<dbReference type="GO" id="GO:0047238">
    <property type="term" value="F:glucuronosyl-N-acetylgalactosaminyl-proteoglycan 4-beta-N-acetylgalactosaminyltransferase activity"/>
    <property type="evidence" value="ECO:0007669"/>
    <property type="project" value="TreeGrafter"/>
</dbReference>
<keyword evidence="1" id="KW-0812">Transmembrane</keyword>
<dbReference type="Proteomes" id="UP000276133">
    <property type="component" value="Unassembled WGS sequence"/>
</dbReference>
<evidence type="ECO:0000313" key="3">
    <source>
        <dbReference type="Proteomes" id="UP000276133"/>
    </source>
</evidence>
<proteinExistence type="predicted"/>
<sequence>MARYNRFYYNTRYVLPVMIGIIVGFALSLLCAPLYDCDYNLEIFDSNSRFSFNRIKKLAQFDDSQSRNEVLQQQKIADDFEPRINLQGKPKHPSKTPGKIFRPRYASIELNIRYKLFIGIISTTRMLSNFSIFLNQTLSPVSKKVTFFVNNAEMNEKLLLETTPPGVNVVNFNDDRDFLLPFHSLKYVIDNYIEEFDWFFFVTDTTFVRPQKLLDLVNHLSMAQDLYMGYIVNKQTIYCSLSSGILFSSSVLLKISSKMDWCTKNSYSEDSTDNIGRCVLHSANLACSNSANVKIDKD</sequence>
<feature type="transmembrane region" description="Helical" evidence="1">
    <location>
        <begin position="12"/>
        <end position="35"/>
    </location>
</feature>
<dbReference type="EMBL" id="REGN01001059">
    <property type="protein sequence ID" value="RNA37326.1"/>
    <property type="molecule type" value="Genomic_DNA"/>
</dbReference>
<dbReference type="STRING" id="10195.A0A3M7SNK2"/>
<dbReference type="PANTHER" id="PTHR12369:SF13">
    <property type="entry name" value="HEXOSYLTRANSFERASE"/>
    <property type="match status" value="1"/>
</dbReference>
<gene>
    <name evidence="2" type="ORF">BpHYR1_012425</name>
</gene>
<dbReference type="AlphaFoldDB" id="A0A3M7SNK2"/>
<dbReference type="OrthoDB" id="9985088at2759"/>
<keyword evidence="3" id="KW-1185">Reference proteome</keyword>